<gene>
    <name evidence="1" type="ORF">KPL71_011821</name>
</gene>
<sequence>MAQRTLFTSLLIFLCLILFTEAHALIIGGKLQLHRHDHHSRRRRHHEHSSDLKLFVFGDSYADTGNCRKSVPEPYGTTFPGKPAGRFSDGRVLTDYIGVFNTLVDEPNMTTQVKFFQQLLEEKVFTKHDLNSSVALVSLAGNDYATYLVKNNSDLQGFPGLTKAIIGQLAMNLKLILDLGVPKIAVTSMEPMGCLPQLSAVYSYKNCSESLNSASKFHNQLLQQEILQTFNNESKRPVIFTLDLYSAFMSALMKKENHSGNVELKTSLQPCCVGVSKDYLCGNADKSGKKRYIVCENPKLSFFWDNIHPSQNGWHAVFSELQSSLRIIRE</sequence>
<keyword evidence="2" id="KW-1185">Reference proteome</keyword>
<comment type="caution">
    <text evidence="1">The sequence shown here is derived from an EMBL/GenBank/DDBJ whole genome shotgun (WGS) entry which is preliminary data.</text>
</comment>
<protein>
    <submittedName>
        <fullName evidence="1">GDSL esterase/lipase</fullName>
    </submittedName>
</protein>
<organism evidence="1 2">
    <name type="scientific">Citrus sinensis</name>
    <name type="common">Sweet orange</name>
    <name type="synonym">Citrus aurantium var. sinensis</name>
    <dbReference type="NCBI Taxonomy" id="2711"/>
    <lineage>
        <taxon>Eukaryota</taxon>
        <taxon>Viridiplantae</taxon>
        <taxon>Streptophyta</taxon>
        <taxon>Embryophyta</taxon>
        <taxon>Tracheophyta</taxon>
        <taxon>Spermatophyta</taxon>
        <taxon>Magnoliopsida</taxon>
        <taxon>eudicotyledons</taxon>
        <taxon>Gunneridae</taxon>
        <taxon>Pentapetalae</taxon>
        <taxon>rosids</taxon>
        <taxon>malvids</taxon>
        <taxon>Sapindales</taxon>
        <taxon>Rutaceae</taxon>
        <taxon>Aurantioideae</taxon>
        <taxon>Citrus</taxon>
    </lineage>
</organism>
<evidence type="ECO:0000313" key="1">
    <source>
        <dbReference type="EMBL" id="KAH9768976.1"/>
    </source>
</evidence>
<reference evidence="2" key="1">
    <citation type="journal article" date="2023" name="Hortic. Res.">
        <title>A chromosome-level phased genome enabling allele-level studies in sweet orange: a case study on citrus Huanglongbing tolerance.</title>
        <authorList>
            <person name="Wu B."/>
            <person name="Yu Q."/>
            <person name="Deng Z."/>
            <person name="Duan Y."/>
            <person name="Luo F."/>
            <person name="Gmitter F. Jr."/>
        </authorList>
    </citation>
    <scope>NUCLEOTIDE SEQUENCE [LARGE SCALE GENOMIC DNA]</scope>
    <source>
        <strain evidence="2">cv. Valencia</strain>
    </source>
</reference>
<name>A0ACB8L6B0_CITSI</name>
<accession>A0ACB8L6B0</accession>
<dbReference type="EMBL" id="CM039173">
    <property type="protein sequence ID" value="KAH9768976.1"/>
    <property type="molecule type" value="Genomic_DNA"/>
</dbReference>
<proteinExistence type="predicted"/>
<evidence type="ECO:0000313" key="2">
    <source>
        <dbReference type="Proteomes" id="UP000829398"/>
    </source>
</evidence>
<dbReference type="Proteomes" id="UP000829398">
    <property type="component" value="Chromosome 4"/>
</dbReference>